<name>A0A0D7A036_9AGAR</name>
<sequence length="224" mass="25178">MAGCNSEGTLRGFVGRNVRICQSGRFIVATPAGLPAGFPSQMVRVQFFPNDQRLPDKLKKRILGWYPADYLVKPQALIRDPKRDEEDDDDIDFDVGNTTVDSMGVRVGISQEDVKRYPDLRRLLIVEVASVGHNCKEHTKGFPYGHKVIGQAEEYLDKLGEHGSRWHTLVVGIGIVGYHCVCIKQSYDAVNKEPVRSSAEWMTIYSARFRQVLQSVIGLPYPIN</sequence>
<evidence type="ECO:0000313" key="1">
    <source>
        <dbReference type="EMBL" id="KIY43135.1"/>
    </source>
</evidence>
<evidence type="ECO:0000313" key="2">
    <source>
        <dbReference type="Proteomes" id="UP000054144"/>
    </source>
</evidence>
<accession>A0A0D7A036</accession>
<reference evidence="1 2" key="1">
    <citation type="journal article" date="2015" name="Fungal Genet. Biol.">
        <title>Evolution of novel wood decay mechanisms in Agaricales revealed by the genome sequences of Fistulina hepatica and Cylindrobasidium torrendii.</title>
        <authorList>
            <person name="Floudas D."/>
            <person name="Held B.W."/>
            <person name="Riley R."/>
            <person name="Nagy L.G."/>
            <person name="Koehler G."/>
            <person name="Ransdell A.S."/>
            <person name="Younus H."/>
            <person name="Chow J."/>
            <person name="Chiniquy J."/>
            <person name="Lipzen A."/>
            <person name="Tritt A."/>
            <person name="Sun H."/>
            <person name="Haridas S."/>
            <person name="LaButti K."/>
            <person name="Ohm R.A."/>
            <person name="Kues U."/>
            <person name="Blanchette R.A."/>
            <person name="Grigoriev I.V."/>
            <person name="Minto R.E."/>
            <person name="Hibbett D.S."/>
        </authorList>
    </citation>
    <scope>NUCLEOTIDE SEQUENCE [LARGE SCALE GENOMIC DNA]</scope>
    <source>
        <strain evidence="1 2">ATCC 64428</strain>
    </source>
</reference>
<dbReference type="EMBL" id="KN882117">
    <property type="protein sequence ID" value="KIY43135.1"/>
    <property type="molecule type" value="Genomic_DNA"/>
</dbReference>
<proteinExistence type="predicted"/>
<gene>
    <name evidence="1" type="ORF">FISHEDRAFT_62906</name>
</gene>
<dbReference type="OrthoDB" id="2755432at2759"/>
<dbReference type="AlphaFoldDB" id="A0A0D7A036"/>
<dbReference type="Proteomes" id="UP000054144">
    <property type="component" value="Unassembled WGS sequence"/>
</dbReference>
<keyword evidence="2" id="KW-1185">Reference proteome</keyword>
<organism evidence="1 2">
    <name type="scientific">Fistulina hepatica ATCC 64428</name>
    <dbReference type="NCBI Taxonomy" id="1128425"/>
    <lineage>
        <taxon>Eukaryota</taxon>
        <taxon>Fungi</taxon>
        <taxon>Dikarya</taxon>
        <taxon>Basidiomycota</taxon>
        <taxon>Agaricomycotina</taxon>
        <taxon>Agaricomycetes</taxon>
        <taxon>Agaricomycetidae</taxon>
        <taxon>Agaricales</taxon>
        <taxon>Fistulinaceae</taxon>
        <taxon>Fistulina</taxon>
    </lineage>
</organism>
<protein>
    <submittedName>
        <fullName evidence="1">Uncharacterized protein</fullName>
    </submittedName>
</protein>